<name>A0A5N6Q7Y5_9ROSI</name>
<dbReference type="InterPro" id="IPR036770">
    <property type="entry name" value="Ankyrin_rpt-contain_sf"/>
</dbReference>
<dbReference type="AlphaFoldDB" id="A0A5N6Q7Y5"/>
<feature type="transmembrane region" description="Helical" evidence="1">
    <location>
        <begin position="433"/>
        <end position="454"/>
    </location>
</feature>
<evidence type="ECO:0000313" key="3">
    <source>
        <dbReference type="Proteomes" id="UP000327013"/>
    </source>
</evidence>
<evidence type="ECO:0000313" key="2">
    <source>
        <dbReference type="EMBL" id="KAE7995335.1"/>
    </source>
</evidence>
<accession>A0A5N6Q7Y5</accession>
<evidence type="ECO:0000256" key="1">
    <source>
        <dbReference type="SAM" id="Phobius"/>
    </source>
</evidence>
<dbReference type="Gene3D" id="1.25.40.20">
    <property type="entry name" value="Ankyrin repeat-containing domain"/>
    <property type="match status" value="2"/>
</dbReference>
<reference evidence="2 3" key="1">
    <citation type="submission" date="2019-06" db="EMBL/GenBank/DDBJ databases">
        <title>A chromosomal-level reference genome of Carpinus fangiana (Coryloideae, Betulaceae).</title>
        <authorList>
            <person name="Yang X."/>
            <person name="Wang Z."/>
            <person name="Zhang L."/>
            <person name="Hao G."/>
            <person name="Liu J."/>
            <person name="Yang Y."/>
        </authorList>
    </citation>
    <scope>NUCLEOTIDE SEQUENCE [LARGE SCALE GENOMIC DNA]</scope>
    <source>
        <strain evidence="2">Cfa_2016G</strain>
        <tissue evidence="2">Leaf</tissue>
    </source>
</reference>
<keyword evidence="1" id="KW-1133">Transmembrane helix</keyword>
<dbReference type="Proteomes" id="UP000327013">
    <property type="component" value="Chromosome 1"/>
</dbReference>
<proteinExistence type="predicted"/>
<keyword evidence="1" id="KW-0812">Transmembrane</keyword>
<dbReference type="EMBL" id="CM017321">
    <property type="protein sequence ID" value="KAE7995335.1"/>
    <property type="molecule type" value="Genomic_DNA"/>
</dbReference>
<organism evidence="2 3">
    <name type="scientific">Carpinus fangiana</name>
    <dbReference type="NCBI Taxonomy" id="176857"/>
    <lineage>
        <taxon>Eukaryota</taxon>
        <taxon>Viridiplantae</taxon>
        <taxon>Streptophyta</taxon>
        <taxon>Embryophyta</taxon>
        <taxon>Tracheophyta</taxon>
        <taxon>Spermatophyta</taxon>
        <taxon>Magnoliopsida</taxon>
        <taxon>eudicotyledons</taxon>
        <taxon>Gunneridae</taxon>
        <taxon>Pentapetalae</taxon>
        <taxon>rosids</taxon>
        <taxon>fabids</taxon>
        <taxon>Fagales</taxon>
        <taxon>Betulaceae</taxon>
        <taxon>Carpinus</taxon>
    </lineage>
</organism>
<dbReference type="SUPFAM" id="SSF48403">
    <property type="entry name" value="Ankyrin repeat"/>
    <property type="match status" value="2"/>
</dbReference>
<keyword evidence="1" id="KW-0472">Membrane</keyword>
<dbReference type="PANTHER" id="PTHR24121:SF29">
    <property type="match status" value="1"/>
</dbReference>
<dbReference type="InterPro" id="IPR002110">
    <property type="entry name" value="Ankyrin_rpt"/>
</dbReference>
<sequence>MAEAYEGREMGSVVRTAKVYEAAIKKDWEALKKYCEEDNAIMNFPIMTGARSTVLHIAVYSKKVSLVRYLLHLAPSALCELVNERGDTVLHEAAGVGNVEMAKELIGSDKELLKSTNKRGETPLFRAAAFNQTEMVKFLASAAVDKTTHRTRTDGTSILHITVLSKFFDTALELLQWDVTLPNIKDKKGMTCFQLVANMPSAFKSGNPMNILEELLYLCLPDDDNNDDEKHVTSCQEDLEGGCGRSRPCQYFSYSNGRTGLPPIKRLWDIKKQQNRVLRLARILHVADDTWMGTTPGWGKPEKKDERSQAAPSFEPPIISAARNGIIEIVDLILAEYPLATEVVNDREENIFHVAARCRRKEILDRLEGLPPQLLRIGRKINIDGDSILHQAAYQDKHQLRDRPGEALHMQSEIQWFKRLHWAAVPIYTIACWPVTIFLVLQFGLYLNIAWFTVSDLMRSFLRSFIDSGH</sequence>
<keyword evidence="3" id="KW-1185">Reference proteome</keyword>
<dbReference type="OrthoDB" id="1923662at2759"/>
<dbReference type="PANTHER" id="PTHR24121">
    <property type="entry name" value="NO MECHANORECEPTOR POTENTIAL C, ISOFORM D-RELATED"/>
    <property type="match status" value="1"/>
</dbReference>
<gene>
    <name evidence="2" type="ORF">FH972_000144</name>
</gene>
<protein>
    <submittedName>
        <fullName evidence="2">Uncharacterized protein</fullName>
    </submittedName>
</protein>
<dbReference type="SMART" id="SM00248">
    <property type="entry name" value="ANK"/>
    <property type="match status" value="4"/>
</dbReference>
<dbReference type="Pfam" id="PF12796">
    <property type="entry name" value="Ank_2"/>
    <property type="match status" value="1"/>
</dbReference>